<sequence length="141" mass="14799">MNPSNKDSTTKSNKPAGKSPVASYTRKKLVKAKAKTVATAEKTVETGSSNDAGGQGKTSAGDDIDVADGSQDDTISPSQKKSASNAALSEGTVAADILAAEVGAKTKEAVAKEVEYQEKTFKLINQYRTNQELEHLPLKTL</sequence>
<comment type="caution">
    <text evidence="1">The sequence shown here is derived from an EMBL/GenBank/DDBJ whole genome shotgun (WGS) entry which is preliminary data.</text>
</comment>
<dbReference type="EMBL" id="BSXS01002150">
    <property type="protein sequence ID" value="GME78319.1"/>
    <property type="molecule type" value="Genomic_DNA"/>
</dbReference>
<proteinExistence type="predicted"/>
<evidence type="ECO:0000313" key="1">
    <source>
        <dbReference type="EMBL" id="GME78319.1"/>
    </source>
</evidence>
<organism evidence="1 2">
    <name type="scientific">Ambrosiozyma monospora</name>
    <name type="common">Yeast</name>
    <name type="synonym">Endomycopsis monosporus</name>
    <dbReference type="NCBI Taxonomy" id="43982"/>
    <lineage>
        <taxon>Eukaryota</taxon>
        <taxon>Fungi</taxon>
        <taxon>Dikarya</taxon>
        <taxon>Ascomycota</taxon>
        <taxon>Saccharomycotina</taxon>
        <taxon>Pichiomycetes</taxon>
        <taxon>Pichiales</taxon>
        <taxon>Pichiaceae</taxon>
        <taxon>Ambrosiozyma</taxon>
    </lineage>
</organism>
<dbReference type="Proteomes" id="UP001165064">
    <property type="component" value="Unassembled WGS sequence"/>
</dbReference>
<accession>A0ACB5T1Y1</accession>
<keyword evidence="2" id="KW-1185">Reference proteome</keyword>
<gene>
    <name evidence="1" type="ORF">Amon02_000339000</name>
</gene>
<name>A0ACB5T1Y1_AMBMO</name>
<evidence type="ECO:0000313" key="2">
    <source>
        <dbReference type="Proteomes" id="UP001165064"/>
    </source>
</evidence>
<reference evidence="1" key="1">
    <citation type="submission" date="2023-04" db="EMBL/GenBank/DDBJ databases">
        <title>Ambrosiozyma monospora NBRC 10751.</title>
        <authorList>
            <person name="Ichikawa N."/>
            <person name="Sato H."/>
            <person name="Tonouchi N."/>
        </authorList>
    </citation>
    <scope>NUCLEOTIDE SEQUENCE</scope>
    <source>
        <strain evidence="1">NBRC 10751</strain>
    </source>
</reference>
<protein>
    <submittedName>
        <fullName evidence="1">Unnamed protein product</fullName>
    </submittedName>
</protein>